<accession>A0A8T1CUQ4</accession>
<comment type="caution">
    <text evidence="1">The sequence shown here is derived from an EMBL/GenBank/DDBJ whole genome shotgun (WGS) entry which is preliminary data.</text>
</comment>
<organism evidence="1 2">
    <name type="scientific">Phytophthora cactorum</name>
    <dbReference type="NCBI Taxonomy" id="29920"/>
    <lineage>
        <taxon>Eukaryota</taxon>
        <taxon>Sar</taxon>
        <taxon>Stramenopiles</taxon>
        <taxon>Oomycota</taxon>
        <taxon>Peronosporomycetes</taxon>
        <taxon>Peronosporales</taxon>
        <taxon>Peronosporaceae</taxon>
        <taxon>Phytophthora</taxon>
    </lineage>
</organism>
<sequence length="41" mass="4568">MRQEGRRTLFAGLEAVSPARRREGQKAHSRNGVAARSEAME</sequence>
<proteinExistence type="predicted"/>
<reference evidence="1" key="1">
    <citation type="submission" date="2018-10" db="EMBL/GenBank/DDBJ databases">
        <title>Effector identification in a new, highly contiguous assembly of the strawberry crown rot pathogen Phytophthora cactorum.</title>
        <authorList>
            <person name="Armitage A.D."/>
            <person name="Nellist C.F."/>
            <person name="Bates H."/>
            <person name="Vickerstaff R.J."/>
            <person name="Harrison R.J."/>
        </authorList>
    </citation>
    <scope>NUCLEOTIDE SEQUENCE</scope>
    <source>
        <strain evidence="1">4040</strain>
    </source>
</reference>
<gene>
    <name evidence="1" type="ORF">PC117_g14373</name>
</gene>
<protein>
    <submittedName>
        <fullName evidence="1">Uncharacterized protein</fullName>
    </submittedName>
</protein>
<dbReference type="EMBL" id="RCMK01000447">
    <property type="protein sequence ID" value="KAG2928241.1"/>
    <property type="molecule type" value="Genomic_DNA"/>
</dbReference>
<evidence type="ECO:0000313" key="2">
    <source>
        <dbReference type="Proteomes" id="UP000736787"/>
    </source>
</evidence>
<dbReference type="Proteomes" id="UP000736787">
    <property type="component" value="Unassembled WGS sequence"/>
</dbReference>
<evidence type="ECO:0000313" key="1">
    <source>
        <dbReference type="EMBL" id="KAG2928241.1"/>
    </source>
</evidence>
<name>A0A8T1CUQ4_9STRA</name>
<dbReference type="AlphaFoldDB" id="A0A8T1CUQ4"/>